<feature type="chain" id="PRO_5044518148" description="S-protein homolog" evidence="6">
    <location>
        <begin position="21"/>
        <end position="152"/>
    </location>
</feature>
<gene>
    <name evidence="9" type="primary">LOC111440344</name>
    <name evidence="8" type="synonym">LOC111438463</name>
</gene>
<keyword evidence="7" id="KW-1185">Reference proteome</keyword>
<dbReference type="RefSeq" id="XP_022932141.1">
    <property type="nucleotide sequence ID" value="XM_023076373.1"/>
</dbReference>
<evidence type="ECO:0000313" key="7">
    <source>
        <dbReference type="Proteomes" id="UP000504609"/>
    </source>
</evidence>
<reference evidence="8 9" key="1">
    <citation type="submission" date="2025-04" db="UniProtKB">
        <authorList>
            <consortium name="RefSeq"/>
        </authorList>
    </citation>
    <scope>IDENTIFICATION</scope>
    <source>
        <tissue evidence="8 9">Young leaves</tissue>
    </source>
</reference>
<protein>
    <recommendedName>
        <fullName evidence="6">S-protein homolog</fullName>
    </recommendedName>
</protein>
<evidence type="ECO:0000313" key="9">
    <source>
        <dbReference type="RefSeq" id="XP_022933271.1"/>
    </source>
</evidence>
<keyword evidence="5 6" id="KW-0732">Signal</keyword>
<evidence type="ECO:0000256" key="6">
    <source>
        <dbReference type="RuleBase" id="RU367044"/>
    </source>
</evidence>
<dbReference type="KEGG" id="cmos:111440344"/>
<dbReference type="GeneID" id="111440344"/>
<keyword evidence="4 6" id="KW-0964">Secreted</keyword>
<dbReference type="PANTHER" id="PTHR31232:SF155">
    <property type="entry name" value="PLANT SELF-INCOMPATIBILITY PROTEIN S1 FAMILY"/>
    <property type="match status" value="1"/>
</dbReference>
<evidence type="ECO:0000313" key="8">
    <source>
        <dbReference type="RefSeq" id="XP_022932141.1"/>
    </source>
</evidence>
<organism evidence="7 9">
    <name type="scientific">Cucurbita moschata</name>
    <name type="common">Winter crookneck squash</name>
    <name type="synonym">Cucurbita pepo var. moschata</name>
    <dbReference type="NCBI Taxonomy" id="3662"/>
    <lineage>
        <taxon>Eukaryota</taxon>
        <taxon>Viridiplantae</taxon>
        <taxon>Streptophyta</taxon>
        <taxon>Embryophyta</taxon>
        <taxon>Tracheophyta</taxon>
        <taxon>Spermatophyta</taxon>
        <taxon>Magnoliopsida</taxon>
        <taxon>eudicotyledons</taxon>
        <taxon>Gunneridae</taxon>
        <taxon>Pentapetalae</taxon>
        <taxon>rosids</taxon>
        <taxon>fabids</taxon>
        <taxon>Cucurbitales</taxon>
        <taxon>Cucurbitaceae</taxon>
        <taxon>Cucurbiteae</taxon>
        <taxon>Cucurbita</taxon>
    </lineage>
</organism>
<dbReference type="PANTHER" id="PTHR31232">
    <property type="match status" value="1"/>
</dbReference>
<dbReference type="KEGG" id="cmos:111438463"/>
<evidence type="ECO:0000256" key="3">
    <source>
        <dbReference type="ARBA" id="ARBA00022471"/>
    </source>
</evidence>
<comment type="similarity">
    <text evidence="2 6">Belongs to the plant self-incompatibility (S1) protein family.</text>
</comment>
<feature type="signal peptide" evidence="6">
    <location>
        <begin position="1"/>
        <end position="20"/>
    </location>
</feature>
<dbReference type="InterPro" id="IPR010264">
    <property type="entry name" value="Self-incomp_S1"/>
</dbReference>
<dbReference type="RefSeq" id="XP_022933271.1">
    <property type="nucleotide sequence ID" value="XM_023077503.1"/>
</dbReference>
<dbReference type="GO" id="GO:0005576">
    <property type="term" value="C:extracellular region"/>
    <property type="evidence" value="ECO:0007669"/>
    <property type="project" value="UniProtKB-SubCell"/>
</dbReference>
<dbReference type="Pfam" id="PF05938">
    <property type="entry name" value="Self-incomp_S1"/>
    <property type="match status" value="1"/>
</dbReference>
<evidence type="ECO:0000256" key="5">
    <source>
        <dbReference type="ARBA" id="ARBA00022729"/>
    </source>
</evidence>
<dbReference type="GO" id="GO:0060320">
    <property type="term" value="P:rejection of self pollen"/>
    <property type="evidence" value="ECO:0007669"/>
    <property type="project" value="UniProtKB-KW"/>
</dbReference>
<name>A0A6J1EYL3_CUCMO</name>
<proteinExistence type="inferred from homology"/>
<keyword evidence="3 6" id="KW-0713">Self-incompatibility</keyword>
<sequence length="152" mass="17582">MIRNVAALLLVTVGLGLVGAQLEVESEKTNVQPISRYFIHFVNDLSIPDMTVHCKTVDNDLGIHRSLKLGDDYQFNFNYNVLKPTVYWCKVDKPNAYIFFQCFWPEKNSTWLRDRCRDGDVGTCTWKFKDGGIYLRNNAANTDELVHTWINM</sequence>
<accession>A0A6J1EYL3</accession>
<evidence type="ECO:0000256" key="1">
    <source>
        <dbReference type="ARBA" id="ARBA00004613"/>
    </source>
</evidence>
<dbReference type="AlphaFoldDB" id="A0A6J1EYL3"/>
<evidence type="ECO:0000256" key="2">
    <source>
        <dbReference type="ARBA" id="ARBA00005581"/>
    </source>
</evidence>
<dbReference type="Proteomes" id="UP000504609">
    <property type="component" value="Unplaced"/>
</dbReference>
<evidence type="ECO:0000256" key="4">
    <source>
        <dbReference type="ARBA" id="ARBA00022525"/>
    </source>
</evidence>
<comment type="subcellular location">
    <subcellularLocation>
        <location evidence="1 6">Secreted</location>
    </subcellularLocation>
</comment>